<dbReference type="Pfam" id="PF17921">
    <property type="entry name" value="Integrase_H2C2"/>
    <property type="match status" value="1"/>
</dbReference>
<dbReference type="SUPFAM" id="SSF53098">
    <property type="entry name" value="Ribonuclease H-like"/>
    <property type="match status" value="1"/>
</dbReference>
<dbReference type="InterPro" id="IPR041588">
    <property type="entry name" value="Integrase_H2C2"/>
</dbReference>
<dbReference type="PROSITE" id="PS50994">
    <property type="entry name" value="INTEGRASE"/>
    <property type="match status" value="1"/>
</dbReference>
<dbReference type="Gene3D" id="1.10.340.70">
    <property type="match status" value="1"/>
</dbReference>
<feature type="region of interest" description="Disordered" evidence="1">
    <location>
        <begin position="1"/>
        <end position="30"/>
    </location>
</feature>
<organism evidence="3">
    <name type="scientific">Tanacetum cinerariifolium</name>
    <name type="common">Dalmatian daisy</name>
    <name type="synonym">Chrysanthemum cinerariifolium</name>
    <dbReference type="NCBI Taxonomy" id="118510"/>
    <lineage>
        <taxon>Eukaryota</taxon>
        <taxon>Viridiplantae</taxon>
        <taxon>Streptophyta</taxon>
        <taxon>Embryophyta</taxon>
        <taxon>Tracheophyta</taxon>
        <taxon>Spermatophyta</taxon>
        <taxon>Magnoliopsida</taxon>
        <taxon>eudicotyledons</taxon>
        <taxon>Gunneridae</taxon>
        <taxon>Pentapetalae</taxon>
        <taxon>asterids</taxon>
        <taxon>campanulids</taxon>
        <taxon>Asterales</taxon>
        <taxon>Asteraceae</taxon>
        <taxon>Asteroideae</taxon>
        <taxon>Anthemideae</taxon>
        <taxon>Anthemidinae</taxon>
        <taxon>Tanacetum</taxon>
    </lineage>
</organism>
<protein>
    <submittedName>
        <fullName evidence="3">Reverse transcriptase domain-containing protein</fullName>
    </submittedName>
</protein>
<dbReference type="InterPro" id="IPR052160">
    <property type="entry name" value="Gypsy_RT_Integrase-like"/>
</dbReference>
<feature type="non-terminal residue" evidence="3">
    <location>
        <position position="1"/>
    </location>
</feature>
<feature type="compositionally biased region" description="Low complexity" evidence="1">
    <location>
        <begin position="1"/>
        <end position="24"/>
    </location>
</feature>
<dbReference type="GO" id="GO:0003676">
    <property type="term" value="F:nucleic acid binding"/>
    <property type="evidence" value="ECO:0007669"/>
    <property type="project" value="InterPro"/>
</dbReference>
<comment type="caution">
    <text evidence="3">The sequence shown here is derived from an EMBL/GenBank/DDBJ whole genome shotgun (WGS) entry which is preliminary data.</text>
</comment>
<dbReference type="InterPro" id="IPR036397">
    <property type="entry name" value="RNaseH_sf"/>
</dbReference>
<dbReference type="EMBL" id="BKCJ010006491">
    <property type="protein sequence ID" value="GEU72426.1"/>
    <property type="molecule type" value="Genomic_DNA"/>
</dbReference>
<dbReference type="InterPro" id="IPR001584">
    <property type="entry name" value="Integrase_cat-core"/>
</dbReference>
<keyword evidence="3" id="KW-0808">Transferase</keyword>
<dbReference type="InterPro" id="IPR021109">
    <property type="entry name" value="Peptidase_aspartic_dom_sf"/>
</dbReference>
<gene>
    <name evidence="3" type="ORF">Tci_044404</name>
</gene>
<dbReference type="Gene3D" id="3.30.420.10">
    <property type="entry name" value="Ribonuclease H-like superfamily/Ribonuclease H"/>
    <property type="match status" value="2"/>
</dbReference>
<keyword evidence="3" id="KW-0548">Nucleotidyltransferase</keyword>
<dbReference type="PANTHER" id="PTHR47266">
    <property type="entry name" value="ENDONUCLEASE-RELATED"/>
    <property type="match status" value="1"/>
</dbReference>
<evidence type="ECO:0000256" key="1">
    <source>
        <dbReference type="SAM" id="MobiDB-lite"/>
    </source>
</evidence>
<sequence length="809" mass="91872">NVQLNQRNNQNRFNQNQNQGNNFNEGPVYQPSVFQPPAYQAPAYQALAPQTQGVLKEDFLAYVKANDAVMRNMQTQGQNMQNQLTNLTDLLTKFVNSNNASTSSSCTLPSNTIANPTSDLKAITTQSVISPTHEPVISPVSASRPNQRPSIPYPYRMQDQKLRDKANDQCEKFFQIFKDLNFNISFADALILMPKFGPSIKSLLTNKDKLCELARTPLNEHCSTVLLKKLPEKLGDLGKFLIPCDFPRKAQCLALADLGASINLMPLSMWNKPSLPDLTPTCMTLELSDRSISHPVRVAEDVYVKVGLFHFSADFVVVDFDADPRVPLILRRSFLKTGRAFIDVFEGELTLRVGKEAITFNLDQTSRYSANYNDMTAKRIDVIHMACEEYSQEVIGFSDVIVSGNPTPYYNLIVSTTFLTLTLFGNSDFLLEEVVAFLILDNDPTSPEVDQSYLDLEGDIILLEAFLNDDPSPPPNQGNYLPKGLLGQRQDKHYGPIHYAKHCVYGPFRPQISIYKERFKGEIAPLGSTPPGINIQGQEAIEILKACHYRPTGGHHGLNYTAKKVFDSRFYWPTIYRDAQDFVKNYDVYQRQGKVSQRDEMPQNSIQVCEIFNVWGIDFMGPFPSSRGNKYILVVVDYLSKWMEAKALPTNDAQVVCKFLKNLFARFGTPRAIISDRGTHFCNDQFAKVMKEFGKNHASWSDKLNDALWAFRTAYKTPIGCTPYNLVYRKACHLPIELEHKSYWDLKHANFYLKTAGDHIKVQLNELNELRDQAYENSLIYKEKTKRLHDSKIKDHVFNIGDRVLLFNS</sequence>
<dbReference type="InterPro" id="IPR012337">
    <property type="entry name" value="RNaseH-like_sf"/>
</dbReference>
<dbReference type="Pfam" id="PF00665">
    <property type="entry name" value="rve"/>
    <property type="match status" value="1"/>
</dbReference>
<reference evidence="3" key="1">
    <citation type="journal article" date="2019" name="Sci. Rep.">
        <title>Draft genome of Tanacetum cinerariifolium, the natural source of mosquito coil.</title>
        <authorList>
            <person name="Yamashiro T."/>
            <person name="Shiraishi A."/>
            <person name="Satake H."/>
            <person name="Nakayama K."/>
        </authorList>
    </citation>
    <scope>NUCLEOTIDE SEQUENCE</scope>
</reference>
<evidence type="ECO:0000313" key="3">
    <source>
        <dbReference type="EMBL" id="GEU72426.1"/>
    </source>
</evidence>
<dbReference type="GO" id="GO:0015074">
    <property type="term" value="P:DNA integration"/>
    <property type="evidence" value="ECO:0007669"/>
    <property type="project" value="InterPro"/>
</dbReference>
<feature type="domain" description="Integrase catalytic" evidence="2">
    <location>
        <begin position="598"/>
        <end position="697"/>
    </location>
</feature>
<proteinExistence type="predicted"/>
<dbReference type="GO" id="GO:0003964">
    <property type="term" value="F:RNA-directed DNA polymerase activity"/>
    <property type="evidence" value="ECO:0007669"/>
    <property type="project" value="UniProtKB-KW"/>
</dbReference>
<keyword evidence="3" id="KW-0695">RNA-directed DNA polymerase</keyword>
<dbReference type="AlphaFoldDB" id="A0A6L2MEL4"/>
<dbReference type="CDD" id="cd00303">
    <property type="entry name" value="retropepsin_like"/>
    <property type="match status" value="1"/>
</dbReference>
<name>A0A6L2MEL4_TANCI</name>
<evidence type="ECO:0000259" key="2">
    <source>
        <dbReference type="PROSITE" id="PS50994"/>
    </source>
</evidence>
<dbReference type="Gene3D" id="2.40.70.10">
    <property type="entry name" value="Acid Proteases"/>
    <property type="match status" value="1"/>
</dbReference>
<accession>A0A6L2MEL4</accession>